<dbReference type="Proteomes" id="UP000260823">
    <property type="component" value="Unassembled WGS sequence"/>
</dbReference>
<organism evidence="3 4">
    <name type="scientific">Mucilaginibacter terrenus</name>
    <dbReference type="NCBI Taxonomy" id="2482727"/>
    <lineage>
        <taxon>Bacteria</taxon>
        <taxon>Pseudomonadati</taxon>
        <taxon>Bacteroidota</taxon>
        <taxon>Sphingobacteriia</taxon>
        <taxon>Sphingobacteriales</taxon>
        <taxon>Sphingobacteriaceae</taxon>
        <taxon>Mucilaginibacter</taxon>
    </lineage>
</organism>
<dbReference type="EMBL" id="QWDE01000002">
    <property type="protein sequence ID" value="RFZ83117.1"/>
    <property type="molecule type" value="Genomic_DNA"/>
</dbReference>
<dbReference type="RefSeq" id="WP_117383592.1">
    <property type="nucleotide sequence ID" value="NZ_QWDE01000002.1"/>
</dbReference>
<protein>
    <submittedName>
        <fullName evidence="3">PH domain-containing protein</fullName>
    </submittedName>
</protein>
<evidence type="ECO:0000313" key="4">
    <source>
        <dbReference type="Proteomes" id="UP000260823"/>
    </source>
</evidence>
<dbReference type="PANTHER" id="PTHR34473:SF2">
    <property type="entry name" value="UPF0699 TRANSMEMBRANE PROTEIN YDBT"/>
    <property type="match status" value="1"/>
</dbReference>
<proteinExistence type="predicted"/>
<gene>
    <name evidence="3" type="ORF">DYU05_13285</name>
</gene>
<keyword evidence="1" id="KW-1133">Transmembrane helix</keyword>
<comment type="caution">
    <text evidence="3">The sequence shown here is derived from an EMBL/GenBank/DDBJ whole genome shotgun (WGS) entry which is preliminary data.</text>
</comment>
<reference evidence="3 4" key="1">
    <citation type="submission" date="2018-08" db="EMBL/GenBank/DDBJ databases">
        <title>Mucilaginibacter terrae sp. nov., isolated from manganese diggings.</title>
        <authorList>
            <person name="Huang Y."/>
            <person name="Zhou Z."/>
        </authorList>
    </citation>
    <scope>NUCLEOTIDE SEQUENCE [LARGE SCALE GENOMIC DNA]</scope>
    <source>
        <strain evidence="3 4">ZH6</strain>
    </source>
</reference>
<keyword evidence="1" id="KW-0472">Membrane</keyword>
<keyword evidence="1" id="KW-0812">Transmembrane</keyword>
<evidence type="ECO:0000259" key="2">
    <source>
        <dbReference type="Pfam" id="PF03703"/>
    </source>
</evidence>
<accession>A0A3E2NQ52</accession>
<dbReference type="PANTHER" id="PTHR34473">
    <property type="entry name" value="UPF0699 TRANSMEMBRANE PROTEIN YDBS"/>
    <property type="match status" value="1"/>
</dbReference>
<feature type="transmembrane region" description="Helical" evidence="1">
    <location>
        <begin position="12"/>
        <end position="33"/>
    </location>
</feature>
<feature type="domain" description="YdbS-like PH" evidence="2">
    <location>
        <begin position="61"/>
        <end position="127"/>
    </location>
</feature>
<evidence type="ECO:0000256" key="1">
    <source>
        <dbReference type="SAM" id="Phobius"/>
    </source>
</evidence>
<dbReference type="AlphaFoldDB" id="A0A3E2NQ52"/>
<dbReference type="Pfam" id="PF03703">
    <property type="entry name" value="bPH_2"/>
    <property type="match status" value="1"/>
</dbReference>
<sequence length="151" mass="17700">MENNEILLKPAMSFAVLKILPLIFLALLFLLLAWYLSPFFVFFSIGTLAAGWYRLLYIRKSIYLVTPEVVRISRGIFFKRTDMLEIYRVKDYVITQSFILQLLGLMNLTLKSTDAENPVIWMVGIPESDVIDTIRDYVQEARKHNRIYEIN</sequence>
<dbReference type="InterPro" id="IPR005182">
    <property type="entry name" value="YdbS-like_PH"/>
</dbReference>
<feature type="transmembrane region" description="Helical" evidence="1">
    <location>
        <begin position="39"/>
        <end position="57"/>
    </location>
</feature>
<evidence type="ECO:0000313" key="3">
    <source>
        <dbReference type="EMBL" id="RFZ83117.1"/>
    </source>
</evidence>
<keyword evidence="4" id="KW-1185">Reference proteome</keyword>
<dbReference type="OrthoDB" id="793280at2"/>
<name>A0A3E2NQ52_9SPHI</name>